<comment type="subcellular location">
    <subcellularLocation>
        <location evidence="1">Nucleus</location>
    </subcellularLocation>
</comment>
<evidence type="ECO:0000313" key="13">
    <source>
        <dbReference type="EMBL" id="KAJ4501483.1"/>
    </source>
</evidence>
<evidence type="ECO:0000256" key="3">
    <source>
        <dbReference type="ARBA" id="ARBA00008212"/>
    </source>
</evidence>
<keyword evidence="9" id="KW-0539">Nucleus</keyword>
<evidence type="ECO:0000256" key="7">
    <source>
        <dbReference type="ARBA" id="ARBA00022786"/>
    </source>
</evidence>
<evidence type="ECO:0000256" key="1">
    <source>
        <dbReference type="ARBA" id="ARBA00004123"/>
    </source>
</evidence>
<dbReference type="InterPro" id="IPR013083">
    <property type="entry name" value="Znf_RING/FYVE/PHD"/>
</dbReference>
<comment type="caution">
    <text evidence="13">The sequence shown here is derived from an EMBL/GenBank/DDBJ whole genome shotgun (WGS) entry which is preliminary data.</text>
</comment>
<feature type="region of interest" description="Disordered" evidence="11">
    <location>
        <begin position="1"/>
        <end position="79"/>
    </location>
</feature>
<evidence type="ECO:0000256" key="4">
    <source>
        <dbReference type="ARBA" id="ARBA00022679"/>
    </source>
</evidence>
<evidence type="ECO:0000259" key="12">
    <source>
        <dbReference type="PROSITE" id="PS51044"/>
    </source>
</evidence>
<evidence type="ECO:0000256" key="10">
    <source>
        <dbReference type="PROSITE-ProRule" id="PRU00452"/>
    </source>
</evidence>
<evidence type="ECO:0000256" key="11">
    <source>
        <dbReference type="SAM" id="MobiDB-lite"/>
    </source>
</evidence>
<evidence type="ECO:0000313" key="14">
    <source>
        <dbReference type="Proteomes" id="UP001150217"/>
    </source>
</evidence>
<dbReference type="EMBL" id="JANVFT010000002">
    <property type="protein sequence ID" value="KAJ4501483.1"/>
    <property type="molecule type" value="Genomic_DNA"/>
</dbReference>
<evidence type="ECO:0000256" key="2">
    <source>
        <dbReference type="ARBA" id="ARBA00004718"/>
    </source>
</evidence>
<organism evidence="13 14">
    <name type="scientific">Lentinula lateritia</name>
    <dbReference type="NCBI Taxonomy" id="40482"/>
    <lineage>
        <taxon>Eukaryota</taxon>
        <taxon>Fungi</taxon>
        <taxon>Dikarya</taxon>
        <taxon>Basidiomycota</taxon>
        <taxon>Agaricomycotina</taxon>
        <taxon>Agaricomycetes</taxon>
        <taxon>Agaricomycetidae</taxon>
        <taxon>Agaricales</taxon>
        <taxon>Marasmiineae</taxon>
        <taxon>Omphalotaceae</taxon>
        <taxon>Lentinula</taxon>
    </lineage>
</organism>
<accession>A0ABQ8VYL9</accession>
<evidence type="ECO:0000256" key="6">
    <source>
        <dbReference type="ARBA" id="ARBA00022771"/>
    </source>
</evidence>
<evidence type="ECO:0000256" key="9">
    <source>
        <dbReference type="ARBA" id="ARBA00023242"/>
    </source>
</evidence>
<keyword evidence="7" id="KW-0833">Ubl conjugation pathway</keyword>
<feature type="domain" description="SP-RING-type" evidence="12">
    <location>
        <begin position="236"/>
        <end position="322"/>
    </location>
</feature>
<dbReference type="InterPro" id="IPR026846">
    <property type="entry name" value="Nse2(Mms21)"/>
</dbReference>
<dbReference type="InterPro" id="IPR004181">
    <property type="entry name" value="Znf_MIZ"/>
</dbReference>
<comment type="similarity">
    <text evidence="3">Belongs to the NSE2 family.</text>
</comment>
<sequence>MPAASSSRRKRVALSSDIEDGPTQKSTREDVEEEDDEQPRRVVKKEKKVVKGKGRAAEAYHNEEDEDDDDDKIDVDSFADQPLDKSHTISMNGFASDWGTMIKTVQRTNNMVADVAVALADNVEGDVGKKGLSELERFLKELVDIESEMHINYEAIQNLVQQVTIGTEIDNIVEQYQDNVRKNKESYTSKTTRQKYAKNETYKNFKQSVYEIEHPGEAMPPITEFMPKESGDDSDDDDDLEMGAVTQDYKCPLTLRPLENPVTSEICGHSFSQDAIREMFAGFRGSKKCPASGCTREFRLVDCKPNKELVKKLRLHTRRLKKKEQEQDAEEVIE</sequence>
<dbReference type="SUPFAM" id="SSF57850">
    <property type="entry name" value="RING/U-box"/>
    <property type="match status" value="1"/>
</dbReference>
<keyword evidence="4" id="KW-0808">Transferase</keyword>
<dbReference type="Pfam" id="PF11789">
    <property type="entry name" value="zf-Nse"/>
    <property type="match status" value="1"/>
</dbReference>
<reference evidence="13" key="1">
    <citation type="submission" date="2022-08" db="EMBL/GenBank/DDBJ databases">
        <title>A Global Phylogenomic Analysis of the Shiitake Genus Lentinula.</title>
        <authorList>
            <consortium name="DOE Joint Genome Institute"/>
            <person name="Sierra-Patev S."/>
            <person name="Min B."/>
            <person name="Naranjo-Ortiz M."/>
            <person name="Looney B."/>
            <person name="Konkel Z."/>
            <person name="Slot J.C."/>
            <person name="Sakamoto Y."/>
            <person name="Steenwyk J.L."/>
            <person name="Rokas A."/>
            <person name="Carro J."/>
            <person name="Camarero S."/>
            <person name="Ferreira P."/>
            <person name="Molpeceres G."/>
            <person name="Ruiz-Duenas F.J."/>
            <person name="Serrano A."/>
            <person name="Henrissat B."/>
            <person name="Drula E."/>
            <person name="Hughes K.W."/>
            <person name="Mata J.L."/>
            <person name="Ishikawa N.K."/>
            <person name="Vargas-Isla R."/>
            <person name="Ushijima S."/>
            <person name="Smith C.A."/>
            <person name="Ahrendt S."/>
            <person name="Andreopoulos W."/>
            <person name="He G."/>
            <person name="Labutti K."/>
            <person name="Lipzen A."/>
            <person name="Ng V."/>
            <person name="Riley R."/>
            <person name="Sandor L."/>
            <person name="Barry K."/>
            <person name="Martinez A.T."/>
            <person name="Xiao Y."/>
            <person name="Gibbons J.G."/>
            <person name="Terashima K."/>
            <person name="Grigoriev I.V."/>
            <person name="Hibbett D.S."/>
        </authorList>
    </citation>
    <scope>NUCLEOTIDE SEQUENCE</scope>
    <source>
        <strain evidence="13">RHP3577 ss4</strain>
    </source>
</reference>
<comment type="pathway">
    <text evidence="2">Protein modification; protein sumoylation.</text>
</comment>
<evidence type="ECO:0000256" key="8">
    <source>
        <dbReference type="ARBA" id="ARBA00022833"/>
    </source>
</evidence>
<keyword evidence="8" id="KW-0862">Zinc</keyword>
<dbReference type="PANTHER" id="PTHR21330">
    <property type="entry name" value="E3 SUMO-PROTEIN LIGASE NSE2"/>
    <property type="match status" value="1"/>
</dbReference>
<gene>
    <name evidence="13" type="ORF">C8R41DRAFT_749529</name>
</gene>
<evidence type="ECO:0000256" key="5">
    <source>
        <dbReference type="ARBA" id="ARBA00022723"/>
    </source>
</evidence>
<protein>
    <recommendedName>
        <fullName evidence="12">SP-RING-type domain-containing protein</fullName>
    </recommendedName>
</protein>
<proteinExistence type="inferred from homology"/>
<dbReference type="PANTHER" id="PTHR21330:SF1">
    <property type="entry name" value="E3 SUMO-PROTEIN LIGASE NSE2"/>
    <property type="match status" value="1"/>
</dbReference>
<keyword evidence="5" id="KW-0479">Metal-binding</keyword>
<dbReference type="Proteomes" id="UP001150217">
    <property type="component" value="Unassembled WGS sequence"/>
</dbReference>
<dbReference type="CDD" id="cd16651">
    <property type="entry name" value="SPL-RING_NSE2"/>
    <property type="match status" value="1"/>
</dbReference>
<dbReference type="PROSITE" id="PS51044">
    <property type="entry name" value="ZF_SP_RING"/>
    <property type="match status" value="1"/>
</dbReference>
<dbReference type="Gene3D" id="3.30.40.10">
    <property type="entry name" value="Zinc/RING finger domain, C3HC4 (zinc finger)"/>
    <property type="match status" value="1"/>
</dbReference>
<keyword evidence="6 10" id="KW-0863">Zinc-finger</keyword>
<keyword evidence="14" id="KW-1185">Reference proteome</keyword>
<name>A0ABQ8VYL9_9AGAR</name>
<feature type="compositionally biased region" description="Basic residues" evidence="11">
    <location>
        <begin position="41"/>
        <end position="54"/>
    </location>
</feature>
<feature type="compositionally biased region" description="Acidic residues" evidence="11">
    <location>
        <begin position="63"/>
        <end position="73"/>
    </location>
</feature>